<proteinExistence type="predicted"/>
<protein>
    <submittedName>
        <fullName evidence="1">Serine/threonine-protein phosphatase 1 regulatory subunit 10-related</fullName>
    </submittedName>
</protein>
<accession>A0ACB9TBG9</accession>
<gene>
    <name evidence="1" type="ORF">MML48_3g00008981</name>
</gene>
<keyword evidence="2" id="KW-1185">Reference proteome</keyword>
<evidence type="ECO:0000313" key="1">
    <source>
        <dbReference type="EMBL" id="KAI4464165.1"/>
    </source>
</evidence>
<comment type="caution">
    <text evidence="1">The sequence shown here is derived from an EMBL/GenBank/DDBJ whole genome shotgun (WGS) entry which is preliminary data.</text>
</comment>
<sequence length="997" mass="110974">MFVAIIIVIVAFFPSLMTKFSKKLVSKCVYVLILKNTELPLLGAFMVEGGWNLVHVWLQDGYNNKNWALVSELLELLLMSPTTVEQLKTNNLPKLVKSLSKREDLEKVKELANQLVQKWLKIVKEDQNQNNQAQVPQQIVVTTPPQVATVAVTQPIQVVEVPLVQVNQDAVIVEKEDVRVAPKDEEKVEEETVENQQQACYKLAVRDGKHILCKVPPSEANVTVIENAIIEDITPGGEVVSEKVNEKEDDVEMEEKESVTSETNDLDKKKEKSNHDRHKSKSSSSKSSSGSKSSSSSSSSSSRDKDRKSSSSRDKSKDKSRSSSSSSNKSKDRSSRDKSKDKHRSNGSLKSSSSKSSSRDKDNKDKTKKETKEKQAEKDKDTLTKIQPQTLQRIGRIPKKSSDEQKDETKESKKPSFSIEVRKNSEEKPKTVKVFNAKMRSTGLLEEAKPPPPRPIKKTPAQLPPSIPPAKRPSPIRDLILPPEKKLKVEPIERPGAIKLIPPKPKRKFFSNGYLLFIFIFQVFWGTHSCETRKITAECGLAPVLQESDIFMDALAASASAKKEPKKRKRRISISKESTASGSSSPPTSPQVTTALTNGSPSTTTTTTSTHQMALRGITPPNFYQDTLETENDEDKPNKDEDDQSPKMDEATDRPSTPTDTESKMDMDDVKPAGGGGGNENELKGVLVHVRKKGPKKSLKWKCEAELVEVQYFELDETERVNVSKPFGDMARMEITSEKHALQMRKVQNDDNMSPQIPWRLLREIDLKPLLAEPGCKSLEKDIQFAREKSFIGMSPLMHRYADSPAEPDLQQYQVTDPVIIPLEDPENSDPDAPPQLWPEPKGSPPQVPIPNMPPMFPNIQAPFQNFGGPPPGFQNVPFNAPNFVPPPNMMGGPAGPNVVPPANPHDWNNMNNPMVNPMNNPMNNGPIMPPNCPPDMMNQGPPMFPPKHPDNFNQNMNEFPPQGFNQPNMFPQNNFNMRGSGGEEDSAVGGELTDRG</sequence>
<evidence type="ECO:0000313" key="2">
    <source>
        <dbReference type="Proteomes" id="UP001056778"/>
    </source>
</evidence>
<reference evidence="1" key="1">
    <citation type="submission" date="2022-04" db="EMBL/GenBank/DDBJ databases">
        <title>Chromosome-scale genome assembly of Holotrichia oblita Faldermann.</title>
        <authorList>
            <person name="Rongchong L."/>
        </authorList>
    </citation>
    <scope>NUCLEOTIDE SEQUENCE</scope>
    <source>
        <strain evidence="1">81SQS9</strain>
    </source>
</reference>
<dbReference type="Proteomes" id="UP001056778">
    <property type="component" value="Chromosome 3"/>
</dbReference>
<dbReference type="EMBL" id="CM043017">
    <property type="protein sequence ID" value="KAI4464165.1"/>
    <property type="molecule type" value="Genomic_DNA"/>
</dbReference>
<organism evidence="1 2">
    <name type="scientific">Holotrichia oblita</name>
    <name type="common">Chafer beetle</name>
    <dbReference type="NCBI Taxonomy" id="644536"/>
    <lineage>
        <taxon>Eukaryota</taxon>
        <taxon>Metazoa</taxon>
        <taxon>Ecdysozoa</taxon>
        <taxon>Arthropoda</taxon>
        <taxon>Hexapoda</taxon>
        <taxon>Insecta</taxon>
        <taxon>Pterygota</taxon>
        <taxon>Neoptera</taxon>
        <taxon>Endopterygota</taxon>
        <taxon>Coleoptera</taxon>
        <taxon>Polyphaga</taxon>
        <taxon>Scarabaeiformia</taxon>
        <taxon>Scarabaeidae</taxon>
        <taxon>Melolonthinae</taxon>
        <taxon>Holotrichia</taxon>
    </lineage>
</organism>
<name>A0ACB9TBG9_HOLOL</name>